<evidence type="ECO:0000259" key="1">
    <source>
        <dbReference type="Pfam" id="PF00561"/>
    </source>
</evidence>
<dbReference type="PANTHER" id="PTHR43358">
    <property type="entry name" value="ALPHA/BETA-HYDROLASE"/>
    <property type="match status" value="1"/>
</dbReference>
<proteinExistence type="predicted"/>
<comment type="caution">
    <text evidence="2">The sequence shown here is derived from an EMBL/GenBank/DDBJ whole genome shotgun (WGS) entry which is preliminary data.</text>
</comment>
<dbReference type="EMBL" id="QCXQ01000007">
    <property type="protein sequence ID" value="PWF99327.1"/>
    <property type="molecule type" value="Genomic_DNA"/>
</dbReference>
<dbReference type="Proteomes" id="UP000245080">
    <property type="component" value="Unassembled WGS sequence"/>
</dbReference>
<dbReference type="Pfam" id="PF00561">
    <property type="entry name" value="Abhydrolase_1"/>
    <property type="match status" value="1"/>
</dbReference>
<evidence type="ECO:0000313" key="3">
    <source>
        <dbReference type="Proteomes" id="UP000245080"/>
    </source>
</evidence>
<dbReference type="Gene3D" id="3.40.50.1820">
    <property type="entry name" value="alpha/beta hydrolase"/>
    <property type="match status" value="1"/>
</dbReference>
<evidence type="ECO:0000313" key="2">
    <source>
        <dbReference type="EMBL" id="PWF99327.1"/>
    </source>
</evidence>
<protein>
    <submittedName>
        <fullName evidence="2">Alpha/beta hydrolase</fullName>
    </submittedName>
</protein>
<keyword evidence="3" id="KW-1185">Reference proteome</keyword>
<dbReference type="GO" id="GO:0016787">
    <property type="term" value="F:hydrolase activity"/>
    <property type="evidence" value="ECO:0007669"/>
    <property type="project" value="UniProtKB-KW"/>
</dbReference>
<dbReference type="InterPro" id="IPR029058">
    <property type="entry name" value="AB_hydrolase_fold"/>
</dbReference>
<keyword evidence="2" id="KW-0378">Hydrolase</keyword>
<dbReference type="PANTHER" id="PTHR43358:SF4">
    <property type="entry name" value="ALPHA_BETA HYDROLASE FOLD-1 DOMAIN-CONTAINING PROTEIN"/>
    <property type="match status" value="1"/>
</dbReference>
<reference evidence="2 3" key="1">
    <citation type="journal article" date="2018" name="Int. J. Syst. Evol. Microbiol.">
        <title>Lactobacillus bambusae sp. nov., isolated from a traditional fermented Ma-bamboo shoots of Taiwan.</title>
        <authorList>
            <person name="Wang L.-T."/>
        </authorList>
    </citation>
    <scope>NUCLEOTIDE SEQUENCE [LARGE SCALE GENOMIC DNA]</scope>
    <source>
        <strain evidence="2 3">BS-W1</strain>
    </source>
</reference>
<sequence>MKSIRKALKVAGITAAAATGTLVVSALAAYHLATKSYSRSHQKNRQLSIAENSQANNAWYLKQSLAEWHVQSNDGLTLRATYISAPVSTSRTVILAHGLGHSREQMIPYARMFQDLGYNVLMPDARAHGDSEGTTIGYGWLDRQDYLAWIDQVIQQVQDAQIVLLGISMGAATVMAVSGETLPQNVKAVIEDSGYANVREEGNFRLWHKYHVPVMPLMPMIEQINRLDAGYWMKTSAIDELASQSKLPTLLIHGEKDQTVPVENVYTLYNALKTPKRLYVDPEAAHVMTYARNPARYQELVSDFLAPYVYDDVLDKKI</sequence>
<dbReference type="AlphaFoldDB" id="A0A2V1MXQ7"/>
<dbReference type="InterPro" id="IPR052920">
    <property type="entry name" value="DNA-binding_regulatory"/>
</dbReference>
<name>A0A2V1MXQ7_9LACO</name>
<feature type="domain" description="AB hydrolase-1" evidence="1">
    <location>
        <begin position="92"/>
        <end position="194"/>
    </location>
</feature>
<accession>A0A2V1MXQ7</accession>
<dbReference type="RefSeq" id="WP_109251134.1">
    <property type="nucleotide sequence ID" value="NZ_QCXQ01000007.1"/>
</dbReference>
<dbReference type="OrthoDB" id="9776685at2"/>
<dbReference type="SUPFAM" id="SSF53474">
    <property type="entry name" value="alpha/beta-Hydrolases"/>
    <property type="match status" value="1"/>
</dbReference>
<gene>
    <name evidence="2" type="ORF">DCM90_09475</name>
</gene>
<dbReference type="InterPro" id="IPR000073">
    <property type="entry name" value="AB_hydrolase_1"/>
</dbReference>
<organism evidence="2 3">
    <name type="scientific">Levilactobacillus bambusae</name>
    <dbReference type="NCBI Taxonomy" id="2024736"/>
    <lineage>
        <taxon>Bacteria</taxon>
        <taxon>Bacillati</taxon>
        <taxon>Bacillota</taxon>
        <taxon>Bacilli</taxon>
        <taxon>Lactobacillales</taxon>
        <taxon>Lactobacillaceae</taxon>
        <taxon>Levilactobacillus</taxon>
    </lineage>
</organism>